<name>A0A8D5JMB3_9BACT</name>
<evidence type="ECO:0000313" key="2">
    <source>
        <dbReference type="EMBL" id="BCL61402.1"/>
    </source>
</evidence>
<evidence type="ECO:0000259" key="1">
    <source>
        <dbReference type="Pfam" id="PF07603"/>
    </source>
</evidence>
<dbReference type="Pfam" id="PF07603">
    <property type="entry name" value="Lcl_C"/>
    <property type="match status" value="1"/>
</dbReference>
<sequence length="150" mass="17267">MKTTHFTQICRIMVVCFSLLQIHTVANGGSLKNIGNGICLDQEKGLMWQIDKSKRYSDIEDVKVYGNKLNLGNYTDWRLPTTMESLELRGIISIQGNNDCQFPKLESRYWLVDKKRGTVPVKLELECFCRGDFNLVLGNKGYVRMVRDIK</sequence>
<dbReference type="EMBL" id="AP024086">
    <property type="protein sequence ID" value="BCL61402.1"/>
    <property type="molecule type" value="Genomic_DNA"/>
</dbReference>
<dbReference type="RefSeq" id="WP_228853858.1">
    <property type="nucleotide sequence ID" value="NZ_AP024086.1"/>
</dbReference>
<dbReference type="AlphaFoldDB" id="A0A8D5JMB3"/>
<evidence type="ECO:0000313" key="3">
    <source>
        <dbReference type="Proteomes" id="UP000826725"/>
    </source>
</evidence>
<proteinExistence type="predicted"/>
<keyword evidence="3" id="KW-1185">Reference proteome</keyword>
<dbReference type="InterPro" id="IPR011460">
    <property type="entry name" value="Lcl_C"/>
</dbReference>
<protein>
    <recommendedName>
        <fullName evidence="1">Lcl C-terminal domain-containing protein</fullName>
    </recommendedName>
</protein>
<feature type="domain" description="Lcl C-terminal" evidence="1">
    <location>
        <begin position="38"/>
        <end position="146"/>
    </location>
</feature>
<gene>
    <name evidence="2" type="ORF">DGMP_20950</name>
</gene>
<reference evidence="2" key="1">
    <citation type="submission" date="2020-09" db="EMBL/GenBank/DDBJ databases">
        <title>Desulfogranum mesoprofundum gen. nov., sp. nov., a novel mesophilic, sulfate-reducing chemolithoautotroph isolated from a deep-sea hydrothermal vent chimney in the Suiyo Seamount.</title>
        <authorList>
            <person name="Hashimoto Y."/>
            <person name="Nakagawa S."/>
        </authorList>
    </citation>
    <scope>NUCLEOTIDE SEQUENCE</scope>
    <source>
        <strain evidence="2">KT2</strain>
    </source>
</reference>
<dbReference type="KEGG" id="dbk:DGMP_20950"/>
<accession>A0A8D5JMB3</accession>
<organism evidence="2 3">
    <name type="scientific">Desulfomarina profundi</name>
    <dbReference type="NCBI Taxonomy" id="2772557"/>
    <lineage>
        <taxon>Bacteria</taxon>
        <taxon>Pseudomonadati</taxon>
        <taxon>Thermodesulfobacteriota</taxon>
        <taxon>Desulfobulbia</taxon>
        <taxon>Desulfobulbales</taxon>
        <taxon>Desulfobulbaceae</taxon>
        <taxon>Desulfomarina</taxon>
    </lineage>
</organism>
<dbReference type="Proteomes" id="UP000826725">
    <property type="component" value="Chromosome"/>
</dbReference>